<dbReference type="Pfam" id="PF01551">
    <property type="entry name" value="Peptidase_M23"/>
    <property type="match status" value="1"/>
</dbReference>
<keyword evidence="3" id="KW-1185">Reference proteome</keyword>
<organism evidence="2 3">
    <name type="scientific">Tetraparma gracilis</name>
    <dbReference type="NCBI Taxonomy" id="2962635"/>
    <lineage>
        <taxon>Eukaryota</taxon>
        <taxon>Sar</taxon>
        <taxon>Stramenopiles</taxon>
        <taxon>Ochrophyta</taxon>
        <taxon>Bolidophyceae</taxon>
        <taxon>Parmales</taxon>
        <taxon>Triparmaceae</taxon>
        <taxon>Tetraparma</taxon>
    </lineage>
</organism>
<reference evidence="2 3" key="1">
    <citation type="journal article" date="2023" name="Commun. Biol.">
        <title>Genome analysis of Parmales, the sister group of diatoms, reveals the evolutionary specialization of diatoms from phago-mixotrophs to photoautotrophs.</title>
        <authorList>
            <person name="Ban H."/>
            <person name="Sato S."/>
            <person name="Yoshikawa S."/>
            <person name="Yamada K."/>
            <person name="Nakamura Y."/>
            <person name="Ichinomiya M."/>
            <person name="Sato N."/>
            <person name="Blanc-Mathieu R."/>
            <person name="Endo H."/>
            <person name="Kuwata A."/>
            <person name="Ogata H."/>
        </authorList>
    </citation>
    <scope>NUCLEOTIDE SEQUENCE [LARGE SCALE GENOMIC DNA]</scope>
</reference>
<proteinExistence type="predicted"/>
<dbReference type="InterPro" id="IPR050570">
    <property type="entry name" value="Cell_wall_metabolism_enzyme"/>
</dbReference>
<gene>
    <name evidence="2" type="ORF">TeGR_g7848</name>
</gene>
<dbReference type="PANTHER" id="PTHR21666:SF270">
    <property type="entry name" value="MUREIN HYDROLASE ACTIVATOR ENVC"/>
    <property type="match status" value="1"/>
</dbReference>
<name>A0ABQ6MP60_9STRA</name>
<comment type="caution">
    <text evidence="2">The sequence shown here is derived from an EMBL/GenBank/DDBJ whole genome shotgun (WGS) entry which is preliminary data.</text>
</comment>
<evidence type="ECO:0000313" key="3">
    <source>
        <dbReference type="Proteomes" id="UP001165060"/>
    </source>
</evidence>
<evidence type="ECO:0000313" key="2">
    <source>
        <dbReference type="EMBL" id="GMI29433.1"/>
    </source>
</evidence>
<protein>
    <recommendedName>
        <fullName evidence="1">M23ase beta-sheet core domain-containing protein</fullName>
    </recommendedName>
</protein>
<accession>A0ABQ6MP60</accession>
<dbReference type="EMBL" id="BRYB01004335">
    <property type="protein sequence ID" value="GMI29433.1"/>
    <property type="molecule type" value="Genomic_DNA"/>
</dbReference>
<dbReference type="SUPFAM" id="SSF51261">
    <property type="entry name" value="Duplicated hybrid motif"/>
    <property type="match status" value="1"/>
</dbReference>
<dbReference type="InterPro" id="IPR011055">
    <property type="entry name" value="Dup_hybrid_motif"/>
</dbReference>
<feature type="domain" description="M23ase beta-sheet core" evidence="1">
    <location>
        <begin position="88"/>
        <end position="190"/>
    </location>
</feature>
<sequence length="229" mass="24771">MSHGSFHPVVMFHHPPPPLDLSSEDSRPPPPCSALSRLRGRCAYPAGGYDEPRFLYTQPLFAAAAVPSGGAGVEQRGPQYVYGGRRDVHVGVDVMCPAGKPVYAPAAGTVWSAGYNGDAGDYGGVVITRHALEGPRGVVVFYVLFGHLSRRDALRWAEGDALEAGTFLARVGKRSENGGWEPHLHLQVQLTEPQGRDMPGVVARDDRERAMLEFPDPAMIMKLEKTVMA</sequence>
<evidence type="ECO:0000259" key="1">
    <source>
        <dbReference type="Pfam" id="PF01551"/>
    </source>
</evidence>
<dbReference type="InterPro" id="IPR016047">
    <property type="entry name" value="M23ase_b-sheet_dom"/>
</dbReference>
<dbReference type="PANTHER" id="PTHR21666">
    <property type="entry name" value="PEPTIDASE-RELATED"/>
    <property type="match status" value="1"/>
</dbReference>
<dbReference type="CDD" id="cd12797">
    <property type="entry name" value="M23_peptidase"/>
    <property type="match status" value="1"/>
</dbReference>
<dbReference type="Proteomes" id="UP001165060">
    <property type="component" value="Unassembled WGS sequence"/>
</dbReference>
<dbReference type="Gene3D" id="2.70.70.10">
    <property type="entry name" value="Glucose Permease (Domain IIA)"/>
    <property type="match status" value="1"/>
</dbReference>